<gene>
    <name evidence="1" type="ORF">GOP47_0021030</name>
</gene>
<accession>A0A9D4Z814</accession>
<dbReference type="AlphaFoldDB" id="A0A9D4Z814"/>
<proteinExistence type="predicted"/>
<evidence type="ECO:0000313" key="1">
    <source>
        <dbReference type="EMBL" id="KAI5064360.1"/>
    </source>
</evidence>
<dbReference type="Proteomes" id="UP000886520">
    <property type="component" value="Chromosome 20"/>
</dbReference>
<sequence>MPHHVSLSYSRAFCRGAYTPLTRDLQQPTRALNLPLGSRHSGLLDNLSAPALGIGSNLPLQY</sequence>
<reference evidence="1" key="1">
    <citation type="submission" date="2021-01" db="EMBL/GenBank/DDBJ databases">
        <title>Adiantum capillus-veneris genome.</title>
        <authorList>
            <person name="Fang Y."/>
            <person name="Liao Q."/>
        </authorList>
    </citation>
    <scope>NUCLEOTIDE SEQUENCE</scope>
    <source>
        <strain evidence="1">H3</strain>
        <tissue evidence="1">Leaf</tissue>
    </source>
</reference>
<keyword evidence="2" id="KW-1185">Reference proteome</keyword>
<comment type="caution">
    <text evidence="1">The sequence shown here is derived from an EMBL/GenBank/DDBJ whole genome shotgun (WGS) entry which is preliminary data.</text>
</comment>
<dbReference type="EMBL" id="JABFUD020000020">
    <property type="protein sequence ID" value="KAI5064360.1"/>
    <property type="molecule type" value="Genomic_DNA"/>
</dbReference>
<protein>
    <submittedName>
        <fullName evidence="1">Uncharacterized protein</fullName>
    </submittedName>
</protein>
<evidence type="ECO:0000313" key="2">
    <source>
        <dbReference type="Proteomes" id="UP000886520"/>
    </source>
</evidence>
<name>A0A9D4Z814_ADICA</name>
<organism evidence="1 2">
    <name type="scientific">Adiantum capillus-veneris</name>
    <name type="common">Maidenhair fern</name>
    <dbReference type="NCBI Taxonomy" id="13818"/>
    <lineage>
        <taxon>Eukaryota</taxon>
        <taxon>Viridiplantae</taxon>
        <taxon>Streptophyta</taxon>
        <taxon>Embryophyta</taxon>
        <taxon>Tracheophyta</taxon>
        <taxon>Polypodiopsida</taxon>
        <taxon>Polypodiidae</taxon>
        <taxon>Polypodiales</taxon>
        <taxon>Pteridineae</taxon>
        <taxon>Pteridaceae</taxon>
        <taxon>Vittarioideae</taxon>
        <taxon>Adiantum</taxon>
    </lineage>
</organism>